<feature type="compositionally biased region" description="Basic residues" evidence="2">
    <location>
        <begin position="2886"/>
        <end position="2896"/>
    </location>
</feature>
<feature type="compositionally biased region" description="Polar residues" evidence="2">
    <location>
        <begin position="2263"/>
        <end position="2281"/>
    </location>
</feature>
<dbReference type="PANTHER" id="PTHR32305:SF15">
    <property type="entry name" value="PROTEIN RHSA-RELATED"/>
    <property type="match status" value="1"/>
</dbReference>
<dbReference type="Gene3D" id="2.60.120.200">
    <property type="match status" value="1"/>
</dbReference>
<evidence type="ECO:0000259" key="3">
    <source>
        <dbReference type="SMART" id="SM00306"/>
    </source>
</evidence>
<name>A0A9X2VFZ9_9PSEU</name>
<feature type="compositionally biased region" description="Basic and acidic residues" evidence="2">
    <location>
        <begin position="2726"/>
        <end position="2745"/>
    </location>
</feature>
<feature type="region of interest" description="Disordered" evidence="2">
    <location>
        <begin position="2263"/>
        <end position="2284"/>
    </location>
</feature>
<feature type="region of interest" description="Disordered" evidence="2">
    <location>
        <begin position="2549"/>
        <end position="2572"/>
    </location>
</feature>
<gene>
    <name evidence="4" type="ORF">NZH93_03595</name>
</gene>
<dbReference type="InterPro" id="IPR056823">
    <property type="entry name" value="TEN-like_YD-shell"/>
</dbReference>
<dbReference type="InterPro" id="IPR013783">
    <property type="entry name" value="Ig-like_fold"/>
</dbReference>
<evidence type="ECO:0000256" key="2">
    <source>
        <dbReference type="SAM" id="MobiDB-lite"/>
    </source>
</evidence>
<feature type="domain" description="Hint" evidence="3">
    <location>
        <begin position="2913"/>
        <end position="3014"/>
    </location>
</feature>
<feature type="region of interest" description="Disordered" evidence="2">
    <location>
        <begin position="101"/>
        <end position="145"/>
    </location>
</feature>
<dbReference type="NCBIfam" id="TIGR01643">
    <property type="entry name" value="YD_repeat_2x"/>
    <property type="match status" value="5"/>
</dbReference>
<feature type="region of interest" description="Disordered" evidence="2">
    <location>
        <begin position="46"/>
        <end position="65"/>
    </location>
</feature>
<dbReference type="PROSITE" id="PS50818">
    <property type="entry name" value="INTEIN_C_TER"/>
    <property type="match status" value="1"/>
</dbReference>
<feature type="region of interest" description="Disordered" evidence="2">
    <location>
        <begin position="2706"/>
        <end position="2752"/>
    </location>
</feature>
<dbReference type="InterPro" id="IPR050708">
    <property type="entry name" value="T6SS_VgrG/RHS"/>
</dbReference>
<dbReference type="Proteomes" id="UP001141259">
    <property type="component" value="Unassembled WGS sequence"/>
</dbReference>
<dbReference type="Gene3D" id="2.170.16.10">
    <property type="entry name" value="Hedgehog/Intein (Hint) domain"/>
    <property type="match status" value="1"/>
</dbReference>
<dbReference type="Pfam" id="PF20148">
    <property type="entry name" value="DUF6531"/>
    <property type="match status" value="1"/>
</dbReference>
<feature type="region of interest" description="Disordered" evidence="2">
    <location>
        <begin position="1506"/>
        <end position="1525"/>
    </location>
</feature>
<feature type="region of interest" description="Disordered" evidence="2">
    <location>
        <begin position="2884"/>
        <end position="2906"/>
    </location>
</feature>
<protein>
    <submittedName>
        <fullName evidence="4">Polymorphic toxin-type HINT domain-containing protein</fullName>
    </submittedName>
</protein>
<comment type="caution">
    <text evidence="4">The sequence shown here is derived from an EMBL/GenBank/DDBJ whole genome shotgun (WGS) entry which is preliminary data.</text>
</comment>
<accession>A0A9X2VFZ9</accession>
<dbReference type="SUPFAM" id="SSF49899">
    <property type="entry name" value="Concanavalin A-like lectins/glucanases"/>
    <property type="match status" value="1"/>
</dbReference>
<proteinExistence type="predicted"/>
<reference evidence="4" key="1">
    <citation type="submission" date="2022-08" db="EMBL/GenBank/DDBJ databases">
        <authorList>
            <person name="Tistechok S."/>
            <person name="Samborskyy M."/>
            <person name="Roman I."/>
        </authorList>
    </citation>
    <scope>NUCLEOTIDE SEQUENCE</scope>
    <source>
        <strain evidence="4">DSM 103496</strain>
    </source>
</reference>
<feature type="compositionally biased region" description="Polar residues" evidence="2">
    <location>
        <begin position="1374"/>
        <end position="1387"/>
    </location>
</feature>
<dbReference type="InterPro" id="IPR045351">
    <property type="entry name" value="DUF6531"/>
</dbReference>
<dbReference type="NCBIfam" id="TIGR01443">
    <property type="entry name" value="intein_Cterm"/>
    <property type="match status" value="1"/>
</dbReference>
<dbReference type="SMART" id="SM00306">
    <property type="entry name" value="HintN"/>
    <property type="match status" value="1"/>
</dbReference>
<dbReference type="InterPro" id="IPR022385">
    <property type="entry name" value="Rhs_assc_core"/>
</dbReference>
<dbReference type="InterPro" id="IPR003587">
    <property type="entry name" value="Hint_dom_N"/>
</dbReference>
<dbReference type="Gene3D" id="2.180.10.10">
    <property type="entry name" value="RHS repeat-associated core"/>
    <property type="match status" value="4"/>
</dbReference>
<organism evidence="4 5">
    <name type="scientific">Umezawaea endophytica</name>
    <dbReference type="NCBI Taxonomy" id="1654476"/>
    <lineage>
        <taxon>Bacteria</taxon>
        <taxon>Bacillati</taxon>
        <taxon>Actinomycetota</taxon>
        <taxon>Actinomycetes</taxon>
        <taxon>Pseudonocardiales</taxon>
        <taxon>Pseudonocardiaceae</taxon>
        <taxon>Umezawaea</taxon>
    </lineage>
</organism>
<dbReference type="CDD" id="cd00081">
    <property type="entry name" value="Hint"/>
    <property type="match status" value="1"/>
</dbReference>
<dbReference type="SUPFAM" id="SSF51294">
    <property type="entry name" value="Hedgehog/intein (Hint) domain"/>
    <property type="match status" value="1"/>
</dbReference>
<evidence type="ECO:0000256" key="1">
    <source>
        <dbReference type="ARBA" id="ARBA00022737"/>
    </source>
</evidence>
<dbReference type="GO" id="GO:0005975">
    <property type="term" value="P:carbohydrate metabolic process"/>
    <property type="evidence" value="ECO:0007669"/>
    <property type="project" value="UniProtKB-ARBA"/>
</dbReference>
<dbReference type="NCBIfam" id="TIGR03696">
    <property type="entry name" value="Rhs_assc_core"/>
    <property type="match status" value="1"/>
</dbReference>
<feature type="region of interest" description="Disordered" evidence="2">
    <location>
        <begin position="1371"/>
        <end position="1391"/>
    </location>
</feature>
<dbReference type="Pfam" id="PF13385">
    <property type="entry name" value="Laminin_G_3"/>
    <property type="match status" value="1"/>
</dbReference>
<feature type="compositionally biased region" description="Low complexity" evidence="2">
    <location>
        <begin position="2897"/>
        <end position="2906"/>
    </location>
</feature>
<feature type="compositionally biased region" description="Basic and acidic residues" evidence="2">
    <location>
        <begin position="109"/>
        <end position="121"/>
    </location>
</feature>
<dbReference type="Pfam" id="PF05593">
    <property type="entry name" value="RHS_repeat"/>
    <property type="match status" value="5"/>
</dbReference>
<keyword evidence="1" id="KW-0677">Repeat</keyword>
<keyword evidence="5" id="KW-1185">Reference proteome</keyword>
<feature type="region of interest" description="Disordered" evidence="2">
    <location>
        <begin position="1955"/>
        <end position="1974"/>
    </location>
</feature>
<dbReference type="InterPro" id="IPR006530">
    <property type="entry name" value="YD"/>
</dbReference>
<dbReference type="InterPro" id="IPR036844">
    <property type="entry name" value="Hint_dom_sf"/>
</dbReference>
<dbReference type="PANTHER" id="PTHR32305">
    <property type="match status" value="1"/>
</dbReference>
<dbReference type="InterPro" id="IPR031325">
    <property type="entry name" value="RHS_repeat"/>
</dbReference>
<evidence type="ECO:0000313" key="5">
    <source>
        <dbReference type="Proteomes" id="UP001141259"/>
    </source>
</evidence>
<sequence>MTLVVGLAGPDFSRLPWVGFGSDSADQAEQAERVATARGLAAQQEWGTADGLPSEGDSRDGNWGMPVSERSKYATAVERKSGDGVRNTAQVVEPVLNRTGFDANASVEEPGRRERNERTYRNPDGTRTTEFSDAPLNYRRSDGTWAPIDPTLVGQDGRYRNKADDVDLRLAGSASAADLVTIKLDDAHELAYGLSGARDVAGRVDGATITYPGVADHVDLQVESLAGGAKETLVLHDRAVSRTWDFPLRLKGLTAAVVDGAVSLSDGDGKERLRIPAGFMTDSAPRTEESAPALSHGVRYEVVDNGRTLRVVLDAAWLDDPARTYPVLVDPSVFEARGTTSMYLSGTTRQNNPSELLVGNGYTSYVRFPGVVANLRNNKIFGAALQVVNFDSTTCTPKGLTVHPVGAGWGANGAPAPPLGQAVAGASFSHGFMAVGQTRSPCPAAPELIDLGEAGTQVVQDWANGAADNGLALRAVDSGSAGFKKFTGSNSANPPRLFVTHSPYNAKYVIDQPIPNPPVTRVQDGKVRIKVTNTGATAWTKSAYGLSYKLFDASNNNLIRTVASADLPRDTVAPGEEVEFEAKVERQDQGVYVLDFTMRHNNVLFTDEQVAPARITLQIFNIPPIVSEQYPPAGHSVETLQPQLWAKGADHENDPLQYRFEVCERDQQNAPVNCFDSGRQPNVYWTLPEAKLRWDKVYLWRTWLWDGQSESEGLPFSALITSVPQPEITSRMGNAPYTGNGLGFDPMVGNYTTAAVDAAAATVGPELNVARTYNSLDPRLGLAFGSGWSSRYDMRVVEDLDGSKNVVVTYPDGQQVRFGRNADDTYTAPPGRFATLTRIPETESSGWTLVDKDRTVYTFLRGGEIKHVRDNAGRQVEFIYDTGNKLWKATSRTSNRTLTFHWTGGKIDSVKTDPVDGAALEWKYVYEGDQLREVCGPDGPCTRYQYEDGSHYRSTVLDSRPDSYWRLGEAGGGDVNSQISVKLGKDKGAFVGFSQTNYGKPGAIAGSGDNAVELNGNAHVRLPEQSVNKHRDLSVELWFRGTSAGPLFGYQDKALAETPGAGVPVLYVGSDGRLRGQFWNGRIDPIATAGAVNDGNWHHVVLTGSLATQSLYLDGAKVGSREGVIDHPRMEHAQVGAAFTVGAFPEIPAGRRTYAGLVDELALYTRPLGDTQVRTHYEARNVGDQIKQVTMPSLRVAARVEYDHVNDRMKSYVDGDGGKWLLDVPTIGGSETNVIRSVRVVDPAGRPQYYDFDGLKGRILRQVTPIGPGPRPEDVVGRDCTTNPDGVVTCNGLVVSLGVRLYDYDSSGFQTTVVDEEGNKAQLVHDDRGNLKSKISCREEGNCQTTYYDYHPASADPTDPRADKLIATRDARSSGPTDNTYLTTSDYNDFGDLERETSPDGGSTFHTYTGLDTDPAVDSGFAPRRLLKATTDPRGATTLNRYYRNGDLAETVSPAGLRTRFEYDELGRKKAATEYSDAQPGGVRTTFKYDRSGRVTEVTYPATTNAVSGGTRTETAKTEYDQDGNTKAAEVVDSADTGNPRRSTFEFDEYGRMTKATGPTGNEASFGYDQFGNRTWAVDANGVKTTYTYTARNRVAQVRLVGWHGRAITPGATEVPPAADPEAPLPDLVLESNQYDHSGRLSVQVDAMGRRTQYGYFGDGLVKEIKAKADGKSPTEAVLVQQNTYDAAGNLVQQVGAGGKVVKHEVDATGRLAATVQEPDTLRRRTEYKYDLSGNITQVTRTGAYSNAGSFNAWFGEIVDFEYDTWGRQVKETLRGGATGPVVTRTTYDQRDLVKSVIAPLGNVTGAVAADHTTEYRYDERGRTASVVQPPVMTEENGQAPSLKRPTTSTGYNAFGEVTEIRNPAGGVMKLAYDKGGRTVRTESPSYRAPGAADPVVGVVSAEYDAMGRATRTTDPAGSVIRMYYDQRGRLVEKQDPNPANPSEPGGSWRYSYTHTGGVLSETDPTGGETRKTYDQFDRPVTSTAIELRPQPAAFETKLAYDAAGNLETVTSPKNEVTRFAYDKLGQRTTTTDPAGVVSQFGYDSFGNQVYSKDGQGRARYSKLDQASNQVEQYELNPAGQIIRTLKFGYDNAGNRLTTTDGAGKVTRSSYDALGKLVQQVEPVSATESITTSFGYDTSGRPTRFTDGRENSSFFTYNALGKLESTVEPSTTAHPAPADRTWTAAYDASGRPTVMTNPGGVTRTRSYDGLGRLKKETGAGASVATADREVTYDAVGRPKTISAPGGTNTYEYDNRGLLTATAGPSGQSSFTYDEQGRPSSRTDAAGTTGFAYTGGRLSSVQDGVTGGVIGFGYTASGLLETMNYGAGRIRTFGYDDFGRETSDVTKNAAGAALSSVTYAYDKVDRLTKKVTAGTAGAGEQTYTYDDLGRTLSWTSNGATTAYGWDKSGNRILNGGKAVTFDQRNRMLSDGDYTYAYTPRGTRASRTSSGLAETFDFDAFDRLLKVGATEYAYDGLDRPVSRGAKKFQYSGVEIDPVSDDTATYGRGLSGELLSLSSGADKRLLLSDKHGDVVGGLDPVTSTLKDSTAYDPWGKPTASTGTKRNVGFQGDWTDPDSGRVNMGARWYEPTAGSFISRDSVTQGGPGSAGFNRYVYGVGSPLNGFDPDGHGWFDDAVSWVGDNLSTVGHTALDVAGLVPGFGEIADGVNALWYLAEGNYVDAGLSAAGMIPFGGWGATAAKWGNRGMDAVRRGDNVPTPRTPDAPNVRRSPDGKAGKGPDGMPIKKGDVPTAGKAVPDPRALAAAAAAQRAAAAAAAWQAAVRRTTAAKAAVATAVKSNPMPAMAAALKPRMANAKNIVSSVPNAPARIVQATVTNVQDLNKVYDTIKTAMLGTGHEIIKEAVQTQVAETLATSGIPYAEDLMDLAGAGRKKPGSKGKQAKQSAAAGGSCTVPWAKNSFTADTPVLLADGSRKPIADIAAGDVVLATDPTTDTTGPREVTDTRSHQSERLLHEITITTDAGSGTLTSTDEHPFWVDNLNTWVNAEDLKPGYTFTTADNRPATVTGTRPFANSRLVYNLTVDGLHTYYVFAGDTPVLTHNINDPIPGVCPTPGVSVHAIPSGSSNGPGAGKSIPASMRKDYGVGKQWHPPLNQPQCAYCRTNMAQAIDHVESRIGGGDLTDLNTAPICVFCNSSKRDRVAPMNPPPNFSGQWPPAWWPANMRATVASPRVIP</sequence>
<dbReference type="Gene3D" id="1.10.30.50">
    <property type="match status" value="1"/>
</dbReference>
<dbReference type="Pfam" id="PF07591">
    <property type="entry name" value="PT-HINT"/>
    <property type="match status" value="1"/>
</dbReference>
<dbReference type="CDD" id="cd20745">
    <property type="entry name" value="FIX_RhsA_AHH_HNH-like"/>
    <property type="match status" value="1"/>
</dbReference>
<dbReference type="InterPro" id="IPR013320">
    <property type="entry name" value="ConA-like_dom_sf"/>
</dbReference>
<dbReference type="Gene3D" id="2.60.40.10">
    <property type="entry name" value="Immunoglobulins"/>
    <property type="match status" value="1"/>
</dbReference>
<dbReference type="Pfam" id="PF25023">
    <property type="entry name" value="TEN_YD-shell"/>
    <property type="match status" value="1"/>
</dbReference>
<dbReference type="EMBL" id="JANYMP010000002">
    <property type="protein sequence ID" value="MCS7475926.1"/>
    <property type="molecule type" value="Genomic_DNA"/>
</dbReference>
<dbReference type="InterPro" id="IPR030934">
    <property type="entry name" value="Intein_C"/>
</dbReference>
<evidence type="ECO:0000313" key="4">
    <source>
        <dbReference type="EMBL" id="MCS7475926.1"/>
    </source>
</evidence>
<dbReference type="RefSeq" id="WP_259621451.1">
    <property type="nucleotide sequence ID" value="NZ_JANYMP010000002.1"/>
</dbReference>